<keyword evidence="1" id="KW-0472">Membrane</keyword>
<keyword evidence="1" id="KW-1133">Transmembrane helix</keyword>
<reference evidence="2 3" key="1">
    <citation type="submission" date="2020-07" db="EMBL/GenBank/DDBJ databases">
        <title>Organ Donor 1.</title>
        <authorList>
            <person name="Marsh A.J."/>
            <person name="Azcarate-Peril M.A."/>
        </authorList>
    </citation>
    <scope>NUCLEOTIDE SEQUENCE [LARGE SCALE GENOMIC DNA]</scope>
    <source>
        <strain evidence="2 3">AMC0717</strain>
    </source>
</reference>
<dbReference type="RefSeq" id="WP_090412285.1">
    <property type="nucleotide sequence ID" value="NZ_CAJKZB010000026.1"/>
</dbReference>
<dbReference type="EMBL" id="JACCKS010000006">
    <property type="protein sequence ID" value="NZA37785.1"/>
    <property type="molecule type" value="Genomic_DNA"/>
</dbReference>
<feature type="transmembrane region" description="Helical" evidence="1">
    <location>
        <begin position="7"/>
        <end position="25"/>
    </location>
</feature>
<evidence type="ECO:0000256" key="1">
    <source>
        <dbReference type="SAM" id="Phobius"/>
    </source>
</evidence>
<protein>
    <submittedName>
        <fullName evidence="2">Uncharacterized protein</fullName>
    </submittedName>
</protein>
<feature type="transmembrane region" description="Helical" evidence="1">
    <location>
        <begin position="53"/>
        <end position="75"/>
    </location>
</feature>
<name>A0A1I5IU31_9FIRM</name>
<gene>
    <name evidence="2" type="ORF">H0N91_06435</name>
</gene>
<accession>A0A1I5IU31</accession>
<proteinExistence type="predicted"/>
<organism evidence="2 3">
    <name type="scientific">Eubacterium callanderi</name>
    <dbReference type="NCBI Taxonomy" id="53442"/>
    <lineage>
        <taxon>Bacteria</taxon>
        <taxon>Bacillati</taxon>
        <taxon>Bacillota</taxon>
        <taxon>Clostridia</taxon>
        <taxon>Eubacteriales</taxon>
        <taxon>Eubacteriaceae</taxon>
        <taxon>Eubacterium</taxon>
    </lineage>
</organism>
<comment type="caution">
    <text evidence="2">The sequence shown here is derived from an EMBL/GenBank/DDBJ whole genome shotgun (WGS) entry which is preliminary data.</text>
</comment>
<keyword evidence="1" id="KW-0812">Transmembrane</keyword>
<evidence type="ECO:0000313" key="3">
    <source>
        <dbReference type="Proteomes" id="UP000586254"/>
    </source>
</evidence>
<dbReference type="Proteomes" id="UP000586254">
    <property type="component" value="Unassembled WGS sequence"/>
</dbReference>
<evidence type="ECO:0000313" key="2">
    <source>
        <dbReference type="EMBL" id="NZA37785.1"/>
    </source>
</evidence>
<dbReference type="AlphaFoldDB" id="A0A1I5IU31"/>
<sequence length="78" mass="8535">MLEKFGLYNWLYSLISGAVGAFPKVELPPDAMTVFDNITDYCAVIGHYIPLDIFLACSGIILAVWVICAIISAVLQLL</sequence>